<organism evidence="5 6">
    <name type="scientific">Galleria mellonella</name>
    <name type="common">Greater wax moth</name>
    <dbReference type="NCBI Taxonomy" id="7137"/>
    <lineage>
        <taxon>Eukaryota</taxon>
        <taxon>Metazoa</taxon>
        <taxon>Ecdysozoa</taxon>
        <taxon>Arthropoda</taxon>
        <taxon>Hexapoda</taxon>
        <taxon>Insecta</taxon>
        <taxon>Pterygota</taxon>
        <taxon>Neoptera</taxon>
        <taxon>Endopterygota</taxon>
        <taxon>Lepidoptera</taxon>
        <taxon>Glossata</taxon>
        <taxon>Ditrysia</taxon>
        <taxon>Pyraloidea</taxon>
        <taxon>Pyralidae</taxon>
        <taxon>Galleriinae</taxon>
        <taxon>Galleria</taxon>
    </lineage>
</organism>
<keyword evidence="3 4" id="KW-0418">Kinase</keyword>
<dbReference type="RefSeq" id="XP_052757893.1">
    <property type="nucleotide sequence ID" value="XM_052901933.1"/>
</dbReference>
<comment type="similarity">
    <text evidence="4">Belongs to the adenylate kinase family.</text>
</comment>
<keyword evidence="5" id="KW-1185">Reference proteome</keyword>
<dbReference type="PANTHER" id="PTHR23359">
    <property type="entry name" value="NUCLEOTIDE KINASE"/>
    <property type="match status" value="1"/>
</dbReference>
<sequence length="258" mass="28437">MGCFYSRRMEDEETAYDMSPIRHLPVIFVNGVPGAGNQTVAQTISTITGYTVIRPGDLVRAEALRETARGRMIAEKMQAQEEISEQLTVDLVKEAMLTKRDATGFILVGFPKNPRMSNIFNRQVKWPEKIVALEVDNEVAATRLQNKLSELGRPESEINAARQIVREAAHKVKNVHKRFGGHVVTLDSTGNPKVLASTLKEILSDTMEKAQKRFMPPEACPPSAVSAPAVAYNQKCPMCPTNPMASDTSPASEIEGEK</sequence>
<dbReference type="Pfam" id="PF00406">
    <property type="entry name" value="ADK"/>
    <property type="match status" value="1"/>
</dbReference>
<proteinExistence type="inferred from homology"/>
<dbReference type="PRINTS" id="PR00094">
    <property type="entry name" value="ADENYLTKNASE"/>
</dbReference>
<evidence type="ECO:0000256" key="2">
    <source>
        <dbReference type="ARBA" id="ARBA00022741"/>
    </source>
</evidence>
<dbReference type="Gene3D" id="3.40.50.300">
    <property type="entry name" value="P-loop containing nucleotide triphosphate hydrolases"/>
    <property type="match status" value="1"/>
</dbReference>
<keyword evidence="2" id="KW-0547">Nucleotide-binding</keyword>
<accession>A0ABM3N2S6</accession>
<dbReference type="InterPro" id="IPR027417">
    <property type="entry name" value="P-loop_NTPase"/>
</dbReference>
<evidence type="ECO:0000256" key="4">
    <source>
        <dbReference type="RuleBase" id="RU003330"/>
    </source>
</evidence>
<name>A0ABM3N2S6_GALME</name>
<gene>
    <name evidence="6" type="primary">LOC113513851</name>
</gene>
<dbReference type="Proteomes" id="UP001652740">
    <property type="component" value="Unplaced"/>
</dbReference>
<keyword evidence="1 4" id="KW-0808">Transferase</keyword>
<protein>
    <submittedName>
        <fullName evidence="6">Adenylate kinase isoenzyme 1-like</fullName>
    </submittedName>
</protein>
<evidence type="ECO:0000313" key="6">
    <source>
        <dbReference type="RefSeq" id="XP_052757893.1"/>
    </source>
</evidence>
<evidence type="ECO:0000256" key="3">
    <source>
        <dbReference type="ARBA" id="ARBA00022777"/>
    </source>
</evidence>
<reference evidence="6" key="1">
    <citation type="submission" date="2025-08" db="UniProtKB">
        <authorList>
            <consortium name="RefSeq"/>
        </authorList>
    </citation>
    <scope>IDENTIFICATION</scope>
    <source>
        <tissue evidence="6">Whole larvae</tissue>
    </source>
</reference>
<dbReference type="SUPFAM" id="SSF52540">
    <property type="entry name" value="P-loop containing nucleoside triphosphate hydrolases"/>
    <property type="match status" value="1"/>
</dbReference>
<dbReference type="GeneID" id="113513851"/>
<dbReference type="InterPro" id="IPR000850">
    <property type="entry name" value="Adenylat/UMP-CMP_kin"/>
</dbReference>
<evidence type="ECO:0000256" key="1">
    <source>
        <dbReference type="ARBA" id="ARBA00022679"/>
    </source>
</evidence>
<evidence type="ECO:0000313" key="5">
    <source>
        <dbReference type="Proteomes" id="UP001652740"/>
    </source>
</evidence>